<feature type="transmembrane region" description="Helical" evidence="2">
    <location>
        <begin position="208"/>
        <end position="230"/>
    </location>
</feature>
<keyword evidence="5" id="KW-1185">Reference proteome</keyword>
<gene>
    <name evidence="4" type="ORF">HPS36_04190</name>
</gene>
<sequence>MSDRRTAWLLLPRPVRRLPADLAAVVVLTLLTVGSVFIPGINETPLRVLFGLGFVLFLPGYAFIAALFPESSREVSADDGQAQTVADSESEGKPNPVPGTDAAETERSQPPGEHLQSQGIDGIERVALSFGLSIAIVPLIGLVLNFTPWGIRLAPVVLSVTVFTLACVSIAARRRHELPAEDQFRVPYRAWIAAGKAELFEPNSRTDAALNIALVLSVLLAVGSVGYAVAVPPQGEQFTEFYLLSESDDGELVADGYPDELAVGEQSQLVVGIGNNEYERTTYTVVIQLQTVEQEGNTTTVREREEIDRFQATVEHNATHHEPHTFQAPQPGENLRVKYLLYKGSAPEVPTQENAYRDLHIWVDVVSPSEANQLAERRR</sequence>
<protein>
    <submittedName>
        <fullName evidence="4">DUF1616 domain-containing protein</fullName>
    </submittedName>
</protein>
<feature type="transmembrane region" description="Helical" evidence="2">
    <location>
        <begin position="153"/>
        <end position="172"/>
    </location>
</feature>
<dbReference type="InterPro" id="IPR011674">
    <property type="entry name" value="DUF1616"/>
</dbReference>
<accession>A0A7D4BR34</accession>
<proteinExistence type="predicted"/>
<dbReference type="AlphaFoldDB" id="A0A7D4BR34"/>
<evidence type="ECO:0000256" key="2">
    <source>
        <dbReference type="SAM" id="Phobius"/>
    </source>
</evidence>
<keyword evidence="2" id="KW-0812">Transmembrane</keyword>
<name>A0A7D4BR34_9EURY</name>
<dbReference type="RefSeq" id="WP_137716527.1">
    <property type="nucleotide sequence ID" value="NZ_CP053941.1"/>
</dbReference>
<reference evidence="4 5" key="1">
    <citation type="submission" date="2020-05" db="EMBL/GenBank/DDBJ databases">
        <title>Halorubrum RHB-C sp.nov., an extremely halophilic archaeon isolated from solar salt farm.</title>
        <authorList>
            <person name="Ho H."/>
            <person name="Danganan R.E."/>
            <person name="Dedeles G.R."/>
            <person name="Kim S.-G."/>
        </authorList>
    </citation>
    <scope>NUCLEOTIDE SEQUENCE [LARGE SCALE GENOMIC DNA]</scope>
    <source>
        <strain evidence="4 5">RHB-C</strain>
    </source>
</reference>
<organism evidence="4 5">
    <name type="scientific">Halorubrum salinarum</name>
    <dbReference type="NCBI Taxonomy" id="2739057"/>
    <lineage>
        <taxon>Archaea</taxon>
        <taxon>Methanobacteriati</taxon>
        <taxon>Methanobacteriota</taxon>
        <taxon>Stenosarchaea group</taxon>
        <taxon>Halobacteria</taxon>
        <taxon>Halobacteriales</taxon>
        <taxon>Haloferacaceae</taxon>
        <taxon>Halorubrum</taxon>
    </lineage>
</organism>
<feature type="transmembrane region" description="Helical" evidence="2">
    <location>
        <begin position="21"/>
        <end position="42"/>
    </location>
</feature>
<feature type="region of interest" description="Disordered" evidence="1">
    <location>
        <begin position="78"/>
        <end position="117"/>
    </location>
</feature>
<keyword evidence="2" id="KW-0472">Membrane</keyword>
<evidence type="ECO:0000259" key="3">
    <source>
        <dbReference type="Pfam" id="PF07760"/>
    </source>
</evidence>
<evidence type="ECO:0000313" key="4">
    <source>
        <dbReference type="EMBL" id="QKG92080.1"/>
    </source>
</evidence>
<feature type="transmembrane region" description="Helical" evidence="2">
    <location>
        <begin position="126"/>
        <end position="147"/>
    </location>
</feature>
<evidence type="ECO:0000313" key="5">
    <source>
        <dbReference type="Proteomes" id="UP000505020"/>
    </source>
</evidence>
<dbReference type="KEGG" id="hsai:HPS36_04190"/>
<dbReference type="GeneID" id="55594174"/>
<evidence type="ECO:0000256" key="1">
    <source>
        <dbReference type="SAM" id="MobiDB-lite"/>
    </source>
</evidence>
<dbReference type="EMBL" id="CP053941">
    <property type="protein sequence ID" value="QKG92080.1"/>
    <property type="molecule type" value="Genomic_DNA"/>
</dbReference>
<dbReference type="Pfam" id="PF07760">
    <property type="entry name" value="DUF1616"/>
    <property type="match status" value="1"/>
</dbReference>
<dbReference type="Proteomes" id="UP000505020">
    <property type="component" value="Chromosome"/>
</dbReference>
<keyword evidence="2" id="KW-1133">Transmembrane helix</keyword>
<feature type="transmembrane region" description="Helical" evidence="2">
    <location>
        <begin position="48"/>
        <end position="68"/>
    </location>
</feature>
<feature type="domain" description="DUF1616" evidence="3">
    <location>
        <begin position="25"/>
        <end position="364"/>
    </location>
</feature>